<evidence type="ECO:0008006" key="3">
    <source>
        <dbReference type="Google" id="ProtNLM"/>
    </source>
</evidence>
<proteinExistence type="predicted"/>
<reference evidence="2" key="3">
    <citation type="journal article" date="2011" name="PLoS ONE">
        <title>Genome sequence of a mesophilic hydrogenotrophic methanogen Methanocella paludicola, the first cultivated representative of the order Methanocellales.</title>
        <authorList>
            <person name="Sakai S."/>
            <person name="Takaki Y."/>
            <person name="Shimamura S."/>
            <person name="Sekine M."/>
            <person name="Tajima T."/>
            <person name="Kosugi H."/>
            <person name="Ichikawa N."/>
            <person name="Tasumi E."/>
            <person name="Hiraki A.T."/>
            <person name="Shimizu A."/>
            <person name="Kato Y."/>
            <person name="Nishiko R."/>
            <person name="Mori K."/>
            <person name="Fujita N."/>
            <person name="Imachi H."/>
            <person name="Takai K."/>
        </authorList>
    </citation>
    <scope>NUCLEOTIDE SEQUENCE [LARGE SCALE GENOMIC DNA]</scope>
    <source>
        <strain evidence="2">DSM 17711 / JCM 13418 / NBRC 101707 / SANAE</strain>
    </source>
</reference>
<dbReference type="InParanoid" id="D1Z2B1"/>
<dbReference type="KEGG" id="mpd:MCP_2761"/>
<reference evidence="1 2" key="1">
    <citation type="journal article" date="2007" name="Appl. Environ. Microbiol.">
        <title>Isolation of key methanogens for global methane emission from rice paddy fields: a novel isolate affiliated with the clone cluster rice cluster I.</title>
        <authorList>
            <person name="Sakai S."/>
            <person name="Imachi H."/>
            <person name="Sekiguchi Y."/>
            <person name="Ohashi A."/>
            <person name="Harada H."/>
            <person name="Kamagata Y."/>
        </authorList>
    </citation>
    <scope>NUCLEOTIDE SEQUENCE [LARGE SCALE GENOMIC DNA]</scope>
    <source>
        <strain evidence="2">DSM 17711 / JCM 13418 / NBRC 101707 / SANAE</strain>
    </source>
</reference>
<reference evidence="1 2" key="2">
    <citation type="journal article" date="2008" name="Int. J. Syst. Evol. Microbiol.">
        <title>Methanocella paludicola gen. nov., sp. nov., a methane-producing archaeon, the first isolate of the lineage 'Rice Cluster I', and proposal of the new archaeal order Methanocellales ord. nov.</title>
        <authorList>
            <person name="Sakai S."/>
            <person name="Imachi H."/>
            <person name="Hanada S."/>
            <person name="Ohashi A."/>
            <person name="Harada H."/>
            <person name="Kamagata Y."/>
        </authorList>
    </citation>
    <scope>NUCLEOTIDE SEQUENCE [LARGE SCALE GENOMIC DNA]</scope>
    <source>
        <strain evidence="2">DSM 17711 / JCM 13418 / NBRC 101707 / SANAE</strain>
    </source>
</reference>
<dbReference type="AlphaFoldDB" id="D1Z2B1"/>
<evidence type="ECO:0000313" key="2">
    <source>
        <dbReference type="Proteomes" id="UP000001882"/>
    </source>
</evidence>
<dbReference type="PANTHER" id="PTHR12110">
    <property type="entry name" value="HYDROXYPYRUVATE ISOMERASE"/>
    <property type="match status" value="1"/>
</dbReference>
<keyword evidence="2" id="KW-1185">Reference proteome</keyword>
<accession>D1Z2B1</accession>
<name>D1Z2B1_METPS</name>
<dbReference type="Gene3D" id="3.20.20.150">
    <property type="entry name" value="Divalent-metal-dependent TIM barrel enzymes"/>
    <property type="match status" value="1"/>
</dbReference>
<dbReference type="STRING" id="304371.MCP_2761"/>
<dbReference type="InterPro" id="IPR050312">
    <property type="entry name" value="IolE/XylAMocC-like"/>
</dbReference>
<dbReference type="SUPFAM" id="SSF51658">
    <property type="entry name" value="Xylose isomerase-like"/>
    <property type="match status" value="1"/>
</dbReference>
<gene>
    <name evidence="1" type="ordered locus">MCP_2761</name>
</gene>
<dbReference type="InterPro" id="IPR036237">
    <property type="entry name" value="Xyl_isomerase-like_sf"/>
</dbReference>
<dbReference type="eggNOG" id="arCOG01895">
    <property type="taxonomic scope" value="Archaea"/>
</dbReference>
<organism evidence="1 2">
    <name type="scientific">Methanocella paludicola (strain DSM 17711 / JCM 13418 / NBRC 101707 / SANAE)</name>
    <dbReference type="NCBI Taxonomy" id="304371"/>
    <lineage>
        <taxon>Archaea</taxon>
        <taxon>Methanobacteriati</taxon>
        <taxon>Methanobacteriota</taxon>
        <taxon>Stenosarchaea group</taxon>
        <taxon>Methanomicrobia</taxon>
        <taxon>Methanocellales</taxon>
        <taxon>Methanocellaceae</taxon>
        <taxon>Methanocella</taxon>
    </lineage>
</organism>
<dbReference type="PANTHER" id="PTHR12110:SF21">
    <property type="entry name" value="XYLOSE ISOMERASE-LIKE TIM BARREL DOMAIN-CONTAINING PROTEIN"/>
    <property type="match status" value="1"/>
</dbReference>
<dbReference type="Proteomes" id="UP000001882">
    <property type="component" value="Chromosome"/>
</dbReference>
<dbReference type="EMBL" id="AP011532">
    <property type="protein sequence ID" value="BAI62833.1"/>
    <property type="molecule type" value="Genomic_DNA"/>
</dbReference>
<dbReference type="OrthoDB" id="146516at2157"/>
<evidence type="ECO:0000313" key="1">
    <source>
        <dbReference type="EMBL" id="BAI62833.1"/>
    </source>
</evidence>
<protein>
    <recommendedName>
        <fullName evidence="3">Xylose isomerase-like TIM barrel domain-containing protein</fullName>
    </recommendedName>
</protein>
<dbReference type="GeneID" id="8682460"/>
<sequence length="257" mass="28636">MPEVLLQVRLPDQKKADEIFEIAERAGYDGIELDCAGLKADLDSLYVKSVDYNMPVKSLLAPTLTFRQPVHYLIHGDIDAHSAFHVFKPQRIVFRLPNTPVLRDLSGYMFKDRLQYFKSLYGGGAICVENGAPSGSLRVPPIMDIKGVRDLAYELDVFISFDVANCAASGRDILQAYDMMAPRIKSVHISDHGGRKASHLVPGNGLLPLGMLLTKMKANRFNGTFTMELDQQEIAGRDSGDLMVLYKELIGYVKSHF</sequence>
<dbReference type="RefSeq" id="WP_012901507.1">
    <property type="nucleotide sequence ID" value="NC_013665.1"/>
</dbReference>